<dbReference type="Pfam" id="PF02626">
    <property type="entry name" value="CT_A_B"/>
    <property type="match status" value="1"/>
</dbReference>
<name>A0AAW9NNM5_9BACL</name>
<evidence type="ECO:0000313" key="6">
    <source>
        <dbReference type="Proteomes" id="UP001344888"/>
    </source>
</evidence>
<dbReference type="InterPro" id="IPR003778">
    <property type="entry name" value="CT_A_B"/>
</dbReference>
<evidence type="ECO:0000259" key="4">
    <source>
        <dbReference type="SMART" id="SM00797"/>
    </source>
</evidence>
<dbReference type="PANTHER" id="PTHR43309:SF5">
    <property type="entry name" value="5-OXOPROLINASE SUBUNIT C"/>
    <property type="match status" value="1"/>
</dbReference>
<keyword evidence="3" id="KW-0067">ATP-binding</keyword>
<keyword evidence="1" id="KW-0547">Nucleotide-binding</keyword>
<dbReference type="GO" id="GO:0005524">
    <property type="term" value="F:ATP binding"/>
    <property type="evidence" value="ECO:0007669"/>
    <property type="project" value="UniProtKB-KW"/>
</dbReference>
<dbReference type="InterPro" id="IPR052708">
    <property type="entry name" value="PxpC"/>
</dbReference>
<dbReference type="RefSeq" id="WP_326124986.1">
    <property type="nucleotide sequence ID" value="NZ_JARSFG010000028.1"/>
</dbReference>
<evidence type="ECO:0000256" key="2">
    <source>
        <dbReference type="ARBA" id="ARBA00022801"/>
    </source>
</evidence>
<dbReference type="Proteomes" id="UP001344888">
    <property type="component" value="Unassembled WGS sequence"/>
</dbReference>
<evidence type="ECO:0000256" key="1">
    <source>
        <dbReference type="ARBA" id="ARBA00022741"/>
    </source>
</evidence>
<sequence length="311" mass="34244">MTITVIKPGLFSTIQDSGRYTNQQYGVVVSGAMDMLSYRIGQLLLQQENKASIEITMLGPTLRFDVDTVIVITGANFSPLLNEIPCPMWRPIVIKAGSILKCAAATLGARGYIAVKHGIQVPGVLGSRSTYLRAKIGGFHGRALQKGDVLPIVSSTISHYNYFVKPEDFIPISNAVTIRVTVGTEWEAFTKKSQQSFLSTAFQLSKDADRMGYRLQSDSHLTHTLQKDLISEAVTFGTIQIPPSGQPIILMADRQTTGGYPKIAQVIQADLPKLAQLQPMATIRFIIVSLEEAQEIYMKQQQQLALLKNFL</sequence>
<gene>
    <name evidence="5" type="ORF">P9B03_18235</name>
</gene>
<dbReference type="Gene3D" id="2.40.100.10">
    <property type="entry name" value="Cyclophilin-like"/>
    <property type="match status" value="1"/>
</dbReference>
<proteinExistence type="predicted"/>
<dbReference type="PANTHER" id="PTHR43309">
    <property type="entry name" value="5-OXOPROLINASE SUBUNIT C"/>
    <property type="match status" value="1"/>
</dbReference>
<evidence type="ECO:0000313" key="5">
    <source>
        <dbReference type="EMBL" id="MEC1180439.1"/>
    </source>
</evidence>
<evidence type="ECO:0000256" key="3">
    <source>
        <dbReference type="ARBA" id="ARBA00022840"/>
    </source>
</evidence>
<dbReference type="NCBIfam" id="TIGR00724">
    <property type="entry name" value="urea_amlyse_rel"/>
    <property type="match status" value="1"/>
</dbReference>
<feature type="domain" description="Carboxyltransferase" evidence="4">
    <location>
        <begin position="24"/>
        <end position="304"/>
    </location>
</feature>
<dbReference type="EMBL" id="JARSFG010000028">
    <property type="protein sequence ID" value="MEC1180439.1"/>
    <property type="molecule type" value="Genomic_DNA"/>
</dbReference>
<protein>
    <submittedName>
        <fullName evidence="5">Biotin-dependent carboxyltransferase family protein</fullName>
    </submittedName>
</protein>
<dbReference type="AlphaFoldDB" id="A0AAW9NNM5"/>
<comment type="caution">
    <text evidence="5">The sequence shown here is derived from an EMBL/GenBank/DDBJ whole genome shotgun (WGS) entry which is preliminary data.</text>
</comment>
<organism evidence="5 6">
    <name type="scientific">Metasolibacillus meyeri</name>
    <dbReference type="NCBI Taxonomy" id="1071052"/>
    <lineage>
        <taxon>Bacteria</taxon>
        <taxon>Bacillati</taxon>
        <taxon>Bacillota</taxon>
        <taxon>Bacilli</taxon>
        <taxon>Bacillales</taxon>
        <taxon>Caryophanaceae</taxon>
        <taxon>Metasolibacillus</taxon>
    </lineage>
</organism>
<keyword evidence="6" id="KW-1185">Reference proteome</keyword>
<dbReference type="SUPFAM" id="SSF50891">
    <property type="entry name" value="Cyclophilin-like"/>
    <property type="match status" value="1"/>
</dbReference>
<dbReference type="InterPro" id="IPR029000">
    <property type="entry name" value="Cyclophilin-like_dom_sf"/>
</dbReference>
<accession>A0AAW9NNM5</accession>
<reference evidence="5 6" key="1">
    <citation type="submission" date="2023-03" db="EMBL/GenBank/DDBJ databases">
        <title>Bacillus Genome Sequencing.</title>
        <authorList>
            <person name="Dunlap C."/>
        </authorList>
    </citation>
    <scope>NUCLEOTIDE SEQUENCE [LARGE SCALE GENOMIC DNA]</scope>
    <source>
        <strain evidence="5 6">B-59205</strain>
    </source>
</reference>
<dbReference type="SMART" id="SM00797">
    <property type="entry name" value="AHS2"/>
    <property type="match status" value="1"/>
</dbReference>
<dbReference type="GO" id="GO:0016787">
    <property type="term" value="F:hydrolase activity"/>
    <property type="evidence" value="ECO:0007669"/>
    <property type="project" value="UniProtKB-KW"/>
</dbReference>
<keyword evidence="2" id="KW-0378">Hydrolase</keyword>